<feature type="transmembrane region" description="Helical" evidence="6">
    <location>
        <begin position="216"/>
        <end position="239"/>
    </location>
</feature>
<sequence length="405" mass="45001">MRSITNENSRVPTVLAFILIPISGFAMDVYVPSFPQMVKDLNATTADIRFTLTIFLVSYGVSQLFVGSIVDSFGRYRACLAALLIFATANVIIVMTRSVELIFVMRAVQGVVISVVMVAKRSLFIDLYTGTQQQHYTSLLSIIWSAAPILAPFLGGYLEHNFGWRANFWFLAFYGFLLFLLELFFSGETLKQFRPFHLRSVLKTYVHMLQARDFSYGVLVLGLSYSMAIVFGMSAPFIIETVFHYSAIATGYSALLSGISLLLGGILSKWMIHRDFFRKLSVATVIQLGIALIMLAGPAFYSTIFSLMGFVMLLHFLMGFVYNIYFTYCLTRFPANAGISGGVTSGGAYIVTSLVSYGIVSMLNIHSQRTLAVSYILLSCFIGLVLVLLKNSPATFLARKWGPEQ</sequence>
<feature type="domain" description="Major facilitator superfamily (MFS) profile" evidence="7">
    <location>
        <begin position="12"/>
        <end position="395"/>
    </location>
</feature>
<feature type="transmembrane region" description="Helical" evidence="6">
    <location>
        <begin position="12"/>
        <end position="30"/>
    </location>
</feature>
<feature type="transmembrane region" description="Helical" evidence="6">
    <location>
        <begin position="280"/>
        <end position="301"/>
    </location>
</feature>
<dbReference type="InterPro" id="IPR036259">
    <property type="entry name" value="MFS_trans_sf"/>
</dbReference>
<dbReference type="Proteomes" id="UP000077667">
    <property type="component" value="Chromosome"/>
</dbReference>
<feature type="transmembrane region" description="Helical" evidence="6">
    <location>
        <begin position="164"/>
        <end position="185"/>
    </location>
</feature>
<dbReference type="OrthoDB" id="9814303at2"/>
<reference evidence="8 9" key="1">
    <citation type="submission" date="2016-05" db="EMBL/GenBank/DDBJ databases">
        <title>Niabella ginsenosidivorans BS26 whole genome sequencing.</title>
        <authorList>
            <person name="Im W.T."/>
            <person name="Siddiqi M.Z."/>
        </authorList>
    </citation>
    <scope>NUCLEOTIDE SEQUENCE [LARGE SCALE GENOMIC DNA]</scope>
    <source>
        <strain evidence="8 9">BS26</strain>
    </source>
</reference>
<dbReference type="GO" id="GO:1990961">
    <property type="term" value="P:xenobiotic detoxification by transmembrane export across the plasma membrane"/>
    <property type="evidence" value="ECO:0007669"/>
    <property type="project" value="TreeGrafter"/>
</dbReference>
<dbReference type="Gene3D" id="1.20.1720.10">
    <property type="entry name" value="Multidrug resistance protein D"/>
    <property type="match status" value="1"/>
</dbReference>
<name>A0A1A9I5S0_9BACT</name>
<feature type="transmembrane region" description="Helical" evidence="6">
    <location>
        <begin position="139"/>
        <end position="158"/>
    </location>
</feature>
<dbReference type="InterPro" id="IPR020846">
    <property type="entry name" value="MFS_dom"/>
</dbReference>
<keyword evidence="9" id="KW-1185">Reference proteome</keyword>
<feature type="transmembrane region" description="Helical" evidence="6">
    <location>
        <begin position="337"/>
        <end position="360"/>
    </location>
</feature>
<protein>
    <submittedName>
        <fullName evidence="8">Multidrug transporter CflA</fullName>
    </submittedName>
</protein>
<keyword evidence="5 6" id="KW-0472">Membrane</keyword>
<dbReference type="KEGG" id="nia:A8C56_14630"/>
<dbReference type="AlphaFoldDB" id="A0A1A9I5S0"/>
<organism evidence="8 9">
    <name type="scientific">Niabella ginsenosidivorans</name>
    <dbReference type="NCBI Taxonomy" id="1176587"/>
    <lineage>
        <taxon>Bacteria</taxon>
        <taxon>Pseudomonadati</taxon>
        <taxon>Bacteroidota</taxon>
        <taxon>Chitinophagia</taxon>
        <taxon>Chitinophagales</taxon>
        <taxon>Chitinophagaceae</taxon>
        <taxon>Niabella</taxon>
    </lineage>
</organism>
<evidence type="ECO:0000256" key="1">
    <source>
        <dbReference type="ARBA" id="ARBA00004141"/>
    </source>
</evidence>
<feature type="transmembrane region" description="Helical" evidence="6">
    <location>
        <begin position="372"/>
        <end position="389"/>
    </location>
</feature>
<dbReference type="GO" id="GO:0015385">
    <property type="term" value="F:sodium:proton antiporter activity"/>
    <property type="evidence" value="ECO:0007669"/>
    <property type="project" value="TreeGrafter"/>
</dbReference>
<feature type="transmembrane region" description="Helical" evidence="6">
    <location>
        <begin position="77"/>
        <end position="95"/>
    </location>
</feature>
<evidence type="ECO:0000256" key="2">
    <source>
        <dbReference type="ARBA" id="ARBA00022448"/>
    </source>
</evidence>
<dbReference type="Pfam" id="PF07690">
    <property type="entry name" value="MFS_1"/>
    <property type="match status" value="1"/>
</dbReference>
<dbReference type="InterPro" id="IPR011701">
    <property type="entry name" value="MFS"/>
</dbReference>
<dbReference type="PANTHER" id="PTHR23502:SF132">
    <property type="entry name" value="POLYAMINE TRANSPORTER 2-RELATED"/>
    <property type="match status" value="1"/>
</dbReference>
<keyword evidence="2" id="KW-0813">Transport</keyword>
<evidence type="ECO:0000313" key="9">
    <source>
        <dbReference type="Proteomes" id="UP000077667"/>
    </source>
</evidence>
<feature type="transmembrane region" description="Helical" evidence="6">
    <location>
        <begin position="307"/>
        <end position="325"/>
    </location>
</feature>
<dbReference type="EMBL" id="CP015772">
    <property type="protein sequence ID" value="ANH82040.1"/>
    <property type="molecule type" value="Genomic_DNA"/>
</dbReference>
<feature type="transmembrane region" description="Helical" evidence="6">
    <location>
        <begin position="101"/>
        <end position="119"/>
    </location>
</feature>
<dbReference type="STRING" id="1176587.A8C56_14630"/>
<evidence type="ECO:0000313" key="8">
    <source>
        <dbReference type="EMBL" id="ANH82040.1"/>
    </source>
</evidence>
<feature type="transmembrane region" description="Helical" evidence="6">
    <location>
        <begin position="245"/>
        <end position="268"/>
    </location>
</feature>
<evidence type="ECO:0000256" key="4">
    <source>
        <dbReference type="ARBA" id="ARBA00022989"/>
    </source>
</evidence>
<evidence type="ECO:0000256" key="6">
    <source>
        <dbReference type="SAM" id="Phobius"/>
    </source>
</evidence>
<dbReference type="GO" id="GO:0005886">
    <property type="term" value="C:plasma membrane"/>
    <property type="evidence" value="ECO:0007669"/>
    <property type="project" value="TreeGrafter"/>
</dbReference>
<comment type="subcellular location">
    <subcellularLocation>
        <location evidence="1">Membrane</location>
        <topology evidence="1">Multi-pass membrane protein</topology>
    </subcellularLocation>
</comment>
<proteinExistence type="predicted"/>
<dbReference type="PROSITE" id="PS50850">
    <property type="entry name" value="MFS"/>
    <property type="match status" value="1"/>
</dbReference>
<keyword evidence="3 6" id="KW-0812">Transmembrane</keyword>
<feature type="transmembrane region" description="Helical" evidence="6">
    <location>
        <begin position="50"/>
        <end position="70"/>
    </location>
</feature>
<evidence type="ECO:0000256" key="5">
    <source>
        <dbReference type="ARBA" id="ARBA00023136"/>
    </source>
</evidence>
<keyword evidence="4 6" id="KW-1133">Transmembrane helix</keyword>
<evidence type="ECO:0000256" key="3">
    <source>
        <dbReference type="ARBA" id="ARBA00022692"/>
    </source>
</evidence>
<dbReference type="PANTHER" id="PTHR23502">
    <property type="entry name" value="MAJOR FACILITATOR SUPERFAMILY"/>
    <property type="match status" value="1"/>
</dbReference>
<dbReference type="SUPFAM" id="SSF103473">
    <property type="entry name" value="MFS general substrate transporter"/>
    <property type="match status" value="1"/>
</dbReference>
<gene>
    <name evidence="8" type="ORF">A8C56_14630</name>
</gene>
<accession>A0A1A9I5S0</accession>
<evidence type="ECO:0000259" key="7">
    <source>
        <dbReference type="PROSITE" id="PS50850"/>
    </source>
</evidence>
<dbReference type="RefSeq" id="WP_067757481.1">
    <property type="nucleotide sequence ID" value="NZ_CP015772.1"/>
</dbReference>